<feature type="coiled-coil region" evidence="8">
    <location>
        <begin position="109"/>
        <end position="136"/>
    </location>
</feature>
<accession>A0A8H6FFE7</accession>
<dbReference type="EMBL" id="JACCJB010000006">
    <property type="protein sequence ID" value="KAF6226131.1"/>
    <property type="molecule type" value="Genomic_DNA"/>
</dbReference>
<feature type="domain" description="Zn(2)-C6 fungal-type" evidence="10">
    <location>
        <begin position="69"/>
        <end position="103"/>
    </location>
</feature>
<evidence type="ECO:0000256" key="5">
    <source>
        <dbReference type="ARBA" id="ARBA00023125"/>
    </source>
</evidence>
<feature type="compositionally biased region" description="Polar residues" evidence="9">
    <location>
        <begin position="633"/>
        <end position="648"/>
    </location>
</feature>
<dbReference type="CDD" id="cd12148">
    <property type="entry name" value="fungal_TF_MHR"/>
    <property type="match status" value="1"/>
</dbReference>
<evidence type="ECO:0000256" key="4">
    <source>
        <dbReference type="ARBA" id="ARBA00023015"/>
    </source>
</evidence>
<evidence type="ECO:0000256" key="2">
    <source>
        <dbReference type="ARBA" id="ARBA00022723"/>
    </source>
</evidence>
<keyword evidence="12" id="KW-1185">Reference proteome</keyword>
<dbReference type="PANTHER" id="PTHR31845:SF21">
    <property type="entry name" value="REGULATORY PROTEIN LEU3"/>
    <property type="match status" value="1"/>
</dbReference>
<evidence type="ECO:0000256" key="1">
    <source>
        <dbReference type="ARBA" id="ARBA00004123"/>
    </source>
</evidence>
<keyword evidence="8" id="KW-0175">Coiled coil</keyword>
<keyword evidence="3" id="KW-0862">Zinc</keyword>
<dbReference type="Proteomes" id="UP000593566">
    <property type="component" value="Unassembled WGS sequence"/>
</dbReference>
<sequence length="708" mass="78917">MNPLPAAALPRPQSSAGSVGNTAPTSTAASPTGVKGKRSRKRESSSASEQDEYEGSFGDKRRQPGVKRACNECRQQKLRCDVVTEPLYTTCTRCQRLNLECKIESNFKRVGKRSKNAEMEREIVELRRQLGLQQTSPPTTGPTIKAALSTSVSPTISHLPAHQDQYMGSEEAVASLMDLRSGLEGGSFLRSPNAQLLLTRRIGDIVLTHDQVQELFQYFFTFHHPFIPFLDPTRPPDEYHQSSPLLFWVIVSVATRRYDLSLLTALAGPLSELLWKTLAEVPQNYIVVKALCILCTWPLPISSTSSDPTFMLSGLMMQIAMQIGLHRPSHAQDFTKFKVELREEELRDRVRTWATCNAVAQRVATGYGQPPTTFYDWTLAPSGAHEPSFRLSDDVYGRLLIETFSNKVTKALYSNHLDPVGLVSDNERWMHTTFLARDYEDLEQKLHLHGSFSTVYLRAANLHLRLSAFFDSPSSNRYHIDLFALWRSTTSFLEAAFNVNTAAGNVLIYSTNYILQMIIAGGFSLLKLMNSFFASHVDIEYGRNLFNRTIQAIRSISVFTNDLPNRLAEVLAQLWRSSGAGSRRAVATNDSTDSSLQLKVKCRMSMSLVFDSVWRWREEFQAQGRGNLESALRNPTNPDSAVESSATSLADTGLAPSALVGGTLTPSDDFGGESNYEVFDPLNWMLDGLVDLPYDLPMGPDLEVQGLT</sequence>
<keyword evidence="6" id="KW-0804">Transcription</keyword>
<feature type="region of interest" description="Disordered" evidence="9">
    <location>
        <begin position="1"/>
        <end position="68"/>
    </location>
</feature>
<comment type="caution">
    <text evidence="11">The sequence shown here is derived from an EMBL/GenBank/DDBJ whole genome shotgun (WGS) entry which is preliminary data.</text>
</comment>
<dbReference type="InterPro" id="IPR036864">
    <property type="entry name" value="Zn2-C6_fun-type_DNA-bd_sf"/>
</dbReference>
<feature type="region of interest" description="Disordered" evidence="9">
    <location>
        <begin position="627"/>
        <end position="648"/>
    </location>
</feature>
<dbReference type="InterPro" id="IPR051089">
    <property type="entry name" value="prtT"/>
</dbReference>
<dbReference type="InterPro" id="IPR001138">
    <property type="entry name" value="Zn2Cys6_DnaBD"/>
</dbReference>
<dbReference type="GO" id="GO:0000981">
    <property type="term" value="F:DNA-binding transcription factor activity, RNA polymerase II-specific"/>
    <property type="evidence" value="ECO:0007669"/>
    <property type="project" value="InterPro"/>
</dbReference>
<dbReference type="GO" id="GO:0005634">
    <property type="term" value="C:nucleus"/>
    <property type="evidence" value="ECO:0007669"/>
    <property type="project" value="UniProtKB-SubCell"/>
</dbReference>
<proteinExistence type="predicted"/>
<dbReference type="Pfam" id="PF04082">
    <property type="entry name" value="Fungal_trans"/>
    <property type="match status" value="1"/>
</dbReference>
<evidence type="ECO:0000256" key="9">
    <source>
        <dbReference type="SAM" id="MobiDB-lite"/>
    </source>
</evidence>
<dbReference type="CDD" id="cd00067">
    <property type="entry name" value="GAL4"/>
    <property type="match status" value="1"/>
</dbReference>
<dbReference type="GeneID" id="59337392"/>
<dbReference type="Pfam" id="PF00172">
    <property type="entry name" value="Zn_clus"/>
    <property type="match status" value="1"/>
</dbReference>
<organism evidence="11 12">
    <name type="scientific">Letharia lupina</name>
    <dbReference type="NCBI Taxonomy" id="560253"/>
    <lineage>
        <taxon>Eukaryota</taxon>
        <taxon>Fungi</taxon>
        <taxon>Dikarya</taxon>
        <taxon>Ascomycota</taxon>
        <taxon>Pezizomycotina</taxon>
        <taxon>Lecanoromycetes</taxon>
        <taxon>OSLEUM clade</taxon>
        <taxon>Lecanoromycetidae</taxon>
        <taxon>Lecanorales</taxon>
        <taxon>Lecanorineae</taxon>
        <taxon>Parmeliaceae</taxon>
        <taxon>Letharia</taxon>
    </lineage>
</organism>
<dbReference type="Gene3D" id="4.10.240.10">
    <property type="entry name" value="Zn(2)-C6 fungal-type DNA-binding domain"/>
    <property type="match status" value="1"/>
</dbReference>
<keyword evidence="2" id="KW-0479">Metal-binding</keyword>
<evidence type="ECO:0000256" key="6">
    <source>
        <dbReference type="ARBA" id="ARBA00023163"/>
    </source>
</evidence>
<gene>
    <name evidence="11" type="ORF">HO133_008997</name>
</gene>
<comment type="subcellular location">
    <subcellularLocation>
        <location evidence="1">Nucleus</location>
    </subcellularLocation>
</comment>
<dbReference type="PROSITE" id="PS50048">
    <property type="entry name" value="ZN2_CY6_FUNGAL_2"/>
    <property type="match status" value="1"/>
</dbReference>
<dbReference type="InterPro" id="IPR007219">
    <property type="entry name" value="XnlR_reg_dom"/>
</dbReference>
<evidence type="ECO:0000313" key="11">
    <source>
        <dbReference type="EMBL" id="KAF6226131.1"/>
    </source>
</evidence>
<dbReference type="GO" id="GO:0008270">
    <property type="term" value="F:zinc ion binding"/>
    <property type="evidence" value="ECO:0007669"/>
    <property type="project" value="InterPro"/>
</dbReference>
<keyword evidence="4" id="KW-0805">Transcription regulation</keyword>
<dbReference type="GO" id="GO:0006351">
    <property type="term" value="P:DNA-templated transcription"/>
    <property type="evidence" value="ECO:0007669"/>
    <property type="project" value="InterPro"/>
</dbReference>
<dbReference type="FunFam" id="4.10.240.10:FF:000003">
    <property type="entry name" value="C6 transcription factor (Leu3)"/>
    <property type="match status" value="1"/>
</dbReference>
<evidence type="ECO:0000256" key="7">
    <source>
        <dbReference type="ARBA" id="ARBA00023242"/>
    </source>
</evidence>
<dbReference type="SMART" id="SM00066">
    <property type="entry name" value="GAL4"/>
    <property type="match status" value="1"/>
</dbReference>
<keyword evidence="5" id="KW-0238">DNA-binding</keyword>
<evidence type="ECO:0000256" key="8">
    <source>
        <dbReference type="SAM" id="Coils"/>
    </source>
</evidence>
<feature type="compositionally biased region" description="Low complexity" evidence="9">
    <location>
        <begin position="22"/>
        <end position="32"/>
    </location>
</feature>
<dbReference type="RefSeq" id="XP_037154684.1">
    <property type="nucleotide sequence ID" value="XM_037299858.1"/>
</dbReference>
<feature type="compositionally biased region" description="Polar residues" evidence="9">
    <location>
        <begin position="12"/>
        <end position="21"/>
    </location>
</feature>
<keyword evidence="7" id="KW-0539">Nucleus</keyword>
<dbReference type="PANTHER" id="PTHR31845">
    <property type="entry name" value="FINGER DOMAIN PROTEIN, PUTATIVE-RELATED"/>
    <property type="match status" value="1"/>
</dbReference>
<dbReference type="PROSITE" id="PS00463">
    <property type="entry name" value="ZN2_CY6_FUNGAL_1"/>
    <property type="match status" value="1"/>
</dbReference>
<name>A0A8H6FFE7_9LECA</name>
<dbReference type="GO" id="GO:0001216">
    <property type="term" value="F:DNA-binding transcription activator activity"/>
    <property type="evidence" value="ECO:0007669"/>
    <property type="project" value="UniProtKB-ARBA"/>
</dbReference>
<evidence type="ECO:0000256" key="3">
    <source>
        <dbReference type="ARBA" id="ARBA00022833"/>
    </source>
</evidence>
<reference evidence="11 12" key="1">
    <citation type="journal article" date="2020" name="Genomics">
        <title>Complete, high-quality genomes from long-read metagenomic sequencing of two wolf lichen thalli reveals enigmatic genome architecture.</title>
        <authorList>
            <person name="McKenzie S.K."/>
            <person name="Walston R.F."/>
            <person name="Allen J.L."/>
        </authorList>
    </citation>
    <scope>NUCLEOTIDE SEQUENCE [LARGE SCALE GENOMIC DNA]</scope>
    <source>
        <strain evidence="11">WasteWater1</strain>
    </source>
</reference>
<dbReference type="SUPFAM" id="SSF57701">
    <property type="entry name" value="Zn2/Cys6 DNA-binding domain"/>
    <property type="match status" value="1"/>
</dbReference>
<dbReference type="AlphaFoldDB" id="A0A8H6FFE7"/>
<dbReference type="GO" id="GO:0000976">
    <property type="term" value="F:transcription cis-regulatory region binding"/>
    <property type="evidence" value="ECO:0007669"/>
    <property type="project" value="TreeGrafter"/>
</dbReference>
<evidence type="ECO:0000313" key="12">
    <source>
        <dbReference type="Proteomes" id="UP000593566"/>
    </source>
</evidence>
<protein>
    <recommendedName>
        <fullName evidence="10">Zn(2)-C6 fungal-type domain-containing protein</fullName>
    </recommendedName>
</protein>
<evidence type="ECO:0000259" key="10">
    <source>
        <dbReference type="PROSITE" id="PS50048"/>
    </source>
</evidence>